<accession>A0A9N7MUN2</accession>
<evidence type="ECO:0000256" key="2">
    <source>
        <dbReference type="ARBA" id="ARBA00022980"/>
    </source>
</evidence>
<dbReference type="OrthoDB" id="623277at2759"/>
<dbReference type="InterPro" id="IPR012606">
    <property type="entry name" value="Ribosomal_uS15_N"/>
</dbReference>
<protein>
    <submittedName>
        <fullName evidence="6">40S ribosomal protein S13-2</fullName>
    </submittedName>
</protein>
<keyword evidence="2 4" id="KW-0689">Ribosomal protein</keyword>
<evidence type="ECO:0000256" key="4">
    <source>
        <dbReference type="RuleBase" id="RU003919"/>
    </source>
</evidence>
<dbReference type="FunFam" id="1.10.287.10:FF:000003">
    <property type="entry name" value="40S ribosomal protein S13"/>
    <property type="match status" value="1"/>
</dbReference>
<dbReference type="GO" id="GO:0003735">
    <property type="term" value="F:structural constituent of ribosome"/>
    <property type="evidence" value="ECO:0007669"/>
    <property type="project" value="InterPro"/>
</dbReference>
<dbReference type="SUPFAM" id="SSF47060">
    <property type="entry name" value="S15/NS1 RNA-binding domain"/>
    <property type="match status" value="1"/>
</dbReference>
<name>A0A9N7MUN2_STRHE</name>
<keyword evidence="3 4" id="KW-0687">Ribonucleoprotein</keyword>
<evidence type="ECO:0000313" key="7">
    <source>
        <dbReference type="Proteomes" id="UP001153555"/>
    </source>
</evidence>
<evidence type="ECO:0000256" key="1">
    <source>
        <dbReference type="ARBA" id="ARBA00008434"/>
    </source>
</evidence>
<organism evidence="6 7">
    <name type="scientific">Striga hermonthica</name>
    <name type="common">Purple witchweed</name>
    <name type="synonym">Buchnera hermonthica</name>
    <dbReference type="NCBI Taxonomy" id="68872"/>
    <lineage>
        <taxon>Eukaryota</taxon>
        <taxon>Viridiplantae</taxon>
        <taxon>Streptophyta</taxon>
        <taxon>Embryophyta</taxon>
        <taxon>Tracheophyta</taxon>
        <taxon>Spermatophyta</taxon>
        <taxon>Magnoliopsida</taxon>
        <taxon>eudicotyledons</taxon>
        <taxon>Gunneridae</taxon>
        <taxon>Pentapetalae</taxon>
        <taxon>asterids</taxon>
        <taxon>lamiids</taxon>
        <taxon>Lamiales</taxon>
        <taxon>Orobanchaceae</taxon>
        <taxon>Buchnereae</taxon>
        <taxon>Striga</taxon>
    </lineage>
</organism>
<dbReference type="Gene3D" id="1.10.287.10">
    <property type="entry name" value="S15/NS1, RNA-binding"/>
    <property type="match status" value="1"/>
</dbReference>
<dbReference type="GO" id="GO:0006412">
    <property type="term" value="P:translation"/>
    <property type="evidence" value="ECO:0007669"/>
    <property type="project" value="InterPro"/>
</dbReference>
<dbReference type="EMBL" id="CACSLK010018944">
    <property type="protein sequence ID" value="CAA0819399.1"/>
    <property type="molecule type" value="Genomic_DNA"/>
</dbReference>
<sequence>MGSMLPGSKLHRKYILGPVRAFQPHPSPTRDILPTGSRPLLKMLRMISANLRKKRLTPSHIGVILRDSHGIAQVKSVARSKILYILKEIPEDLYRFIKKAVALRKCLERNMKDKEAKFRLILVESRIHRLARYCNKTKKLSPF</sequence>
<gene>
    <name evidence="6" type="ORF">SHERM_17870</name>
</gene>
<dbReference type="CDD" id="cd00677">
    <property type="entry name" value="S15_NS1_EPRS_RNA-bind"/>
    <property type="match status" value="1"/>
</dbReference>
<evidence type="ECO:0000313" key="6">
    <source>
        <dbReference type="EMBL" id="CAA0819399.1"/>
    </source>
</evidence>
<dbReference type="InterPro" id="IPR000589">
    <property type="entry name" value="Ribosomal_uS15"/>
</dbReference>
<dbReference type="GO" id="GO:0070181">
    <property type="term" value="F:small ribosomal subunit rRNA binding"/>
    <property type="evidence" value="ECO:0007669"/>
    <property type="project" value="TreeGrafter"/>
</dbReference>
<dbReference type="GO" id="GO:0022627">
    <property type="term" value="C:cytosolic small ribosomal subunit"/>
    <property type="evidence" value="ECO:0007669"/>
    <property type="project" value="TreeGrafter"/>
</dbReference>
<comment type="similarity">
    <text evidence="1 4">Belongs to the universal ribosomal protein uS15 family.</text>
</comment>
<dbReference type="GO" id="GO:0005730">
    <property type="term" value="C:nucleolus"/>
    <property type="evidence" value="ECO:0007669"/>
    <property type="project" value="TreeGrafter"/>
</dbReference>
<dbReference type="Pfam" id="PF08069">
    <property type="entry name" value="Ribosomal_S13_N"/>
    <property type="match status" value="1"/>
</dbReference>
<dbReference type="AlphaFoldDB" id="A0A9N7MUN2"/>
<proteinExistence type="inferred from homology"/>
<dbReference type="PANTHER" id="PTHR11885">
    <property type="entry name" value="RIBOSOMAL PROTEIN S15P/S13E"/>
    <property type="match status" value="1"/>
</dbReference>
<dbReference type="InterPro" id="IPR023029">
    <property type="entry name" value="Ribosomal_uS15_arc_euk"/>
</dbReference>
<dbReference type="Gene3D" id="4.10.860.130">
    <property type="match status" value="1"/>
</dbReference>
<reference evidence="6" key="1">
    <citation type="submission" date="2019-12" db="EMBL/GenBank/DDBJ databases">
        <authorList>
            <person name="Scholes J."/>
        </authorList>
    </citation>
    <scope>NUCLEOTIDE SEQUENCE</scope>
</reference>
<evidence type="ECO:0000256" key="3">
    <source>
        <dbReference type="ARBA" id="ARBA00023274"/>
    </source>
</evidence>
<dbReference type="PANTHER" id="PTHR11885:SF25">
    <property type="entry name" value="SMALL RIBOSOMAL SUBUNIT PROTEIN US15Y-RELATED"/>
    <property type="match status" value="1"/>
</dbReference>
<dbReference type="Proteomes" id="UP001153555">
    <property type="component" value="Unassembled WGS sequence"/>
</dbReference>
<dbReference type="InterPro" id="IPR009068">
    <property type="entry name" value="uS15_NS1_RNA-bd_sf"/>
</dbReference>
<feature type="domain" description="Small ribosomal subunit protein uS15 N-terminal" evidence="5">
    <location>
        <begin position="50"/>
        <end position="71"/>
    </location>
</feature>
<keyword evidence="7" id="KW-1185">Reference proteome</keyword>
<comment type="caution">
    <text evidence="6">The sequence shown here is derived from an EMBL/GenBank/DDBJ whole genome shotgun (WGS) entry which is preliminary data.</text>
</comment>
<evidence type="ECO:0000259" key="5">
    <source>
        <dbReference type="Pfam" id="PF08069"/>
    </source>
</evidence>
<dbReference type="Pfam" id="PF00312">
    <property type="entry name" value="Ribosomal_S15"/>
    <property type="match status" value="1"/>
</dbReference>